<dbReference type="Gene3D" id="2.40.340.10">
    <property type="entry name" value="MoeA, C-terminal, domain IV"/>
    <property type="match status" value="1"/>
</dbReference>
<evidence type="ECO:0000259" key="14">
    <source>
        <dbReference type="SMART" id="SM00852"/>
    </source>
</evidence>
<keyword evidence="10 13" id="KW-0460">Magnesium</keyword>
<evidence type="ECO:0000256" key="1">
    <source>
        <dbReference type="ARBA" id="ARBA00001946"/>
    </source>
</evidence>
<dbReference type="InterPro" id="IPR036425">
    <property type="entry name" value="MoaB/Mog-like_dom_sf"/>
</dbReference>
<organism evidence="15 16">
    <name type="scientific">Acetitomaculum ruminis DSM 5522</name>
    <dbReference type="NCBI Taxonomy" id="1120918"/>
    <lineage>
        <taxon>Bacteria</taxon>
        <taxon>Bacillati</taxon>
        <taxon>Bacillota</taxon>
        <taxon>Clostridia</taxon>
        <taxon>Lachnospirales</taxon>
        <taxon>Lachnospiraceae</taxon>
        <taxon>Acetitomaculum</taxon>
    </lineage>
</organism>
<reference evidence="15 16" key="1">
    <citation type="submission" date="2016-10" db="EMBL/GenBank/DDBJ databases">
        <authorList>
            <person name="de Groot N.N."/>
        </authorList>
    </citation>
    <scope>NUCLEOTIDE SEQUENCE [LARGE SCALE GENOMIC DNA]</scope>
    <source>
        <strain evidence="15 16">DSM 5522</strain>
    </source>
</reference>
<keyword evidence="8 13" id="KW-0808">Transferase</keyword>
<dbReference type="SUPFAM" id="SSF63882">
    <property type="entry name" value="MoeA N-terminal region -like"/>
    <property type="match status" value="1"/>
</dbReference>
<dbReference type="GO" id="GO:0006777">
    <property type="term" value="P:Mo-molybdopterin cofactor biosynthetic process"/>
    <property type="evidence" value="ECO:0007669"/>
    <property type="project" value="UniProtKB-UniRule"/>
</dbReference>
<keyword evidence="7 13" id="KW-0500">Molybdenum</keyword>
<proteinExistence type="inferred from homology"/>
<dbReference type="Pfam" id="PF03454">
    <property type="entry name" value="MoeA_C"/>
    <property type="match status" value="1"/>
</dbReference>
<keyword evidence="16" id="KW-1185">Reference proteome</keyword>
<evidence type="ECO:0000256" key="10">
    <source>
        <dbReference type="ARBA" id="ARBA00022842"/>
    </source>
</evidence>
<dbReference type="Gene3D" id="3.40.980.10">
    <property type="entry name" value="MoaB/Mog-like domain"/>
    <property type="match status" value="1"/>
</dbReference>
<dbReference type="InterPro" id="IPR005110">
    <property type="entry name" value="MoeA_linker/N"/>
</dbReference>
<comment type="pathway">
    <text evidence="3 13">Cofactor biosynthesis; molybdopterin biosynthesis.</text>
</comment>
<evidence type="ECO:0000256" key="4">
    <source>
        <dbReference type="ARBA" id="ARBA00010763"/>
    </source>
</evidence>
<dbReference type="FunFam" id="2.170.190.11:FF:000001">
    <property type="entry name" value="Molybdopterin molybdenumtransferase"/>
    <property type="match status" value="1"/>
</dbReference>
<keyword evidence="9 13" id="KW-0479">Metal-binding</keyword>
<dbReference type="EMBL" id="FOJY01000001">
    <property type="protein sequence ID" value="SFA69056.1"/>
    <property type="molecule type" value="Genomic_DNA"/>
</dbReference>
<dbReference type="EC" id="2.10.1.1" evidence="5 13"/>
<evidence type="ECO:0000256" key="9">
    <source>
        <dbReference type="ARBA" id="ARBA00022723"/>
    </source>
</evidence>
<evidence type="ECO:0000256" key="7">
    <source>
        <dbReference type="ARBA" id="ARBA00022505"/>
    </source>
</evidence>
<dbReference type="Pfam" id="PF03453">
    <property type="entry name" value="MoeA_N"/>
    <property type="match status" value="1"/>
</dbReference>
<comment type="function">
    <text evidence="2 13">Catalyzes the insertion of molybdate into adenylated molybdopterin with the concomitant release of AMP.</text>
</comment>
<dbReference type="Pfam" id="PF00994">
    <property type="entry name" value="MoCF_biosynth"/>
    <property type="match status" value="1"/>
</dbReference>
<keyword evidence="11 13" id="KW-0501">Molybdenum cofactor biosynthesis</keyword>
<dbReference type="AlphaFoldDB" id="A0A1I0V0J2"/>
<dbReference type="InterPro" id="IPR036688">
    <property type="entry name" value="MoeA_C_domain_IV_sf"/>
</dbReference>
<dbReference type="GO" id="GO:0005829">
    <property type="term" value="C:cytosol"/>
    <property type="evidence" value="ECO:0007669"/>
    <property type="project" value="TreeGrafter"/>
</dbReference>
<dbReference type="NCBIfam" id="TIGR00177">
    <property type="entry name" value="molyb_syn"/>
    <property type="match status" value="1"/>
</dbReference>
<dbReference type="STRING" id="1120918.SAMN05216249_10147"/>
<evidence type="ECO:0000256" key="12">
    <source>
        <dbReference type="ARBA" id="ARBA00047317"/>
    </source>
</evidence>
<comment type="catalytic activity">
    <reaction evidence="12">
        <text>adenylyl-molybdopterin + molybdate = Mo-molybdopterin + AMP + H(+)</text>
        <dbReference type="Rhea" id="RHEA:35047"/>
        <dbReference type="ChEBI" id="CHEBI:15378"/>
        <dbReference type="ChEBI" id="CHEBI:36264"/>
        <dbReference type="ChEBI" id="CHEBI:62727"/>
        <dbReference type="ChEBI" id="CHEBI:71302"/>
        <dbReference type="ChEBI" id="CHEBI:456215"/>
        <dbReference type="EC" id="2.10.1.1"/>
    </reaction>
</comment>
<dbReference type="PANTHER" id="PTHR10192">
    <property type="entry name" value="MOLYBDOPTERIN BIOSYNTHESIS PROTEIN"/>
    <property type="match status" value="1"/>
</dbReference>
<dbReference type="GO" id="GO:0046872">
    <property type="term" value="F:metal ion binding"/>
    <property type="evidence" value="ECO:0007669"/>
    <property type="project" value="UniProtKB-UniRule"/>
</dbReference>
<dbReference type="InterPro" id="IPR001453">
    <property type="entry name" value="MoaB/Mog_dom"/>
</dbReference>
<dbReference type="Gene3D" id="2.170.190.11">
    <property type="entry name" value="Molybdopterin biosynthesis moea protein, domain 3"/>
    <property type="match status" value="1"/>
</dbReference>
<evidence type="ECO:0000256" key="13">
    <source>
        <dbReference type="RuleBase" id="RU365090"/>
    </source>
</evidence>
<evidence type="ECO:0000256" key="8">
    <source>
        <dbReference type="ARBA" id="ARBA00022679"/>
    </source>
</evidence>
<dbReference type="Proteomes" id="UP000198838">
    <property type="component" value="Unassembled WGS sequence"/>
</dbReference>
<dbReference type="InterPro" id="IPR038987">
    <property type="entry name" value="MoeA-like"/>
</dbReference>
<evidence type="ECO:0000256" key="6">
    <source>
        <dbReference type="ARBA" id="ARBA00021108"/>
    </source>
</evidence>
<dbReference type="InterPro" id="IPR005111">
    <property type="entry name" value="MoeA_C_domain_IV"/>
</dbReference>
<protein>
    <recommendedName>
        <fullName evidence="6 13">Molybdopterin molybdenumtransferase</fullName>
        <ecNumber evidence="5 13">2.10.1.1</ecNumber>
    </recommendedName>
</protein>
<dbReference type="InterPro" id="IPR036135">
    <property type="entry name" value="MoeA_linker/N_sf"/>
</dbReference>
<dbReference type="Gene3D" id="3.90.105.10">
    <property type="entry name" value="Molybdopterin biosynthesis moea protein, domain 2"/>
    <property type="match status" value="1"/>
</dbReference>
<sequence>MKDNYPISVSVEEGIDLILKETKIISICTESVENLDGRVLAKDVVSKENIPPFRRSPLDGYAMRSEDIKQASKENPVTLKIIEEVPAGHVATKAISKGEAIKILTGATIPDSADCVIKFEDTEFDSEKVTVFAPLKSGQNVVPAGEDVKIGDIVVKKGTKLTPSQVGLLAGLGCDKVEVYKKPSVTLISTGDELVEVREELKPGKIRNSSAYNLNSILERSGLNSKMYGIVKDTTQEIGDAIKKAFESSDMVITTGGVSVGDYDKIKDAISYIGGKIIYWKTKMKPGSAFLAATYNDKLFFGLSGNPAAAAVALHIVCMPAIRKMCGIEEYQHKVIQVHTLSDFKKKSPNRRYIPGKLVIENGKACILTAESQGNGMLSPLNNCDIIANIEAGNTGIEKDTLLDAVFIFR</sequence>
<comment type="similarity">
    <text evidence="4 13">Belongs to the MoeA family.</text>
</comment>
<gene>
    <name evidence="15" type="ORF">SAMN05216249_10147</name>
</gene>
<evidence type="ECO:0000313" key="15">
    <source>
        <dbReference type="EMBL" id="SFA69056.1"/>
    </source>
</evidence>
<feature type="domain" description="MoaB/Mog" evidence="14">
    <location>
        <begin position="186"/>
        <end position="324"/>
    </location>
</feature>
<evidence type="ECO:0000256" key="3">
    <source>
        <dbReference type="ARBA" id="ARBA00005046"/>
    </source>
</evidence>
<dbReference type="NCBIfam" id="NF045515">
    <property type="entry name" value="Glp_gephyrin"/>
    <property type="match status" value="1"/>
</dbReference>
<dbReference type="SUPFAM" id="SSF53218">
    <property type="entry name" value="Molybdenum cofactor biosynthesis proteins"/>
    <property type="match status" value="1"/>
</dbReference>
<dbReference type="GO" id="GO:0061599">
    <property type="term" value="F:molybdopterin molybdotransferase activity"/>
    <property type="evidence" value="ECO:0007669"/>
    <property type="project" value="UniProtKB-UniRule"/>
</dbReference>
<dbReference type="CDD" id="cd00887">
    <property type="entry name" value="MoeA"/>
    <property type="match status" value="1"/>
</dbReference>
<comment type="cofactor">
    <cofactor evidence="1 13">
        <name>Mg(2+)</name>
        <dbReference type="ChEBI" id="CHEBI:18420"/>
    </cofactor>
</comment>
<dbReference type="SMART" id="SM00852">
    <property type="entry name" value="MoCF_biosynth"/>
    <property type="match status" value="1"/>
</dbReference>
<dbReference type="OrthoDB" id="9804758at2"/>
<evidence type="ECO:0000256" key="5">
    <source>
        <dbReference type="ARBA" id="ARBA00013269"/>
    </source>
</evidence>
<dbReference type="SUPFAM" id="SSF63867">
    <property type="entry name" value="MoeA C-terminal domain-like"/>
    <property type="match status" value="1"/>
</dbReference>
<accession>A0A1I0V0J2</accession>
<name>A0A1I0V0J2_9FIRM</name>
<dbReference type="RefSeq" id="WP_092869772.1">
    <property type="nucleotide sequence ID" value="NZ_FOJY01000001.1"/>
</dbReference>
<evidence type="ECO:0000313" key="16">
    <source>
        <dbReference type="Proteomes" id="UP000198838"/>
    </source>
</evidence>
<dbReference type="FunFam" id="3.40.980.10:FF:000004">
    <property type="entry name" value="Molybdopterin molybdenumtransferase"/>
    <property type="match status" value="1"/>
</dbReference>
<evidence type="ECO:0000256" key="11">
    <source>
        <dbReference type="ARBA" id="ARBA00023150"/>
    </source>
</evidence>
<dbReference type="PANTHER" id="PTHR10192:SF5">
    <property type="entry name" value="GEPHYRIN"/>
    <property type="match status" value="1"/>
</dbReference>
<evidence type="ECO:0000256" key="2">
    <source>
        <dbReference type="ARBA" id="ARBA00002901"/>
    </source>
</evidence>
<dbReference type="UniPathway" id="UPA00344"/>